<name>A0ABU4GML7_9CLOT</name>
<accession>A0ABU4GML7</accession>
<proteinExistence type="predicted"/>
<evidence type="ECO:0008006" key="3">
    <source>
        <dbReference type="Google" id="ProtNLM"/>
    </source>
</evidence>
<organism evidence="1 2">
    <name type="scientific">Clostridium boliviensis</name>
    <dbReference type="NCBI Taxonomy" id="318465"/>
    <lineage>
        <taxon>Bacteria</taxon>
        <taxon>Bacillati</taxon>
        <taxon>Bacillota</taxon>
        <taxon>Clostridia</taxon>
        <taxon>Eubacteriales</taxon>
        <taxon>Clostridiaceae</taxon>
        <taxon>Clostridium</taxon>
    </lineage>
</organism>
<evidence type="ECO:0000313" key="1">
    <source>
        <dbReference type="EMBL" id="MDW2798262.1"/>
    </source>
</evidence>
<sequence length="153" mass="17897">MYKKIYTLLSLFIITILILASVKIKQYNNDLKSINCSPTVDEISDNTNNKTKSDLIELKQYTGNSTLYGLWSLDKVVMKSGLVETGLEKYIGLKIMYLPQYITFNLEKYNNPQYKYITELVPEFNGKYDYRAPNFYYFIKEEGIQIDGINNYD</sequence>
<dbReference type="Proteomes" id="UP001276854">
    <property type="component" value="Unassembled WGS sequence"/>
</dbReference>
<feature type="non-terminal residue" evidence="1">
    <location>
        <position position="153"/>
    </location>
</feature>
<gene>
    <name evidence="1" type="ORF">RZO55_11830</name>
</gene>
<protein>
    <recommendedName>
        <fullName evidence="3">DUF4830 domain-containing protein</fullName>
    </recommendedName>
</protein>
<comment type="caution">
    <text evidence="1">The sequence shown here is derived from an EMBL/GenBank/DDBJ whole genome shotgun (WGS) entry which is preliminary data.</text>
</comment>
<dbReference type="RefSeq" id="WP_318064505.1">
    <property type="nucleotide sequence ID" value="NZ_JAWONS010000184.1"/>
</dbReference>
<keyword evidence="2" id="KW-1185">Reference proteome</keyword>
<reference evidence="1 2" key="1">
    <citation type="submission" date="2023-10" db="EMBL/GenBank/DDBJ databases">
        <title>A novel Glycoside Hydrolase 43-Like Enzyme from Clostrdium boliviensis is an Endo-xylanase, and a Candidate for Xylooligosaccharides Production from Different Xylan Substrates.</title>
        <authorList>
            <person name="Alvarez M.T."/>
            <person name="Rocabado-Villegas L.R."/>
            <person name="Salas-Veizaga D.M."/>
            <person name="Linares-Pasten J.A."/>
            <person name="Gudmundsdottir E.E."/>
            <person name="Hreggvidsson G.O."/>
            <person name="Adlercreutz P."/>
            <person name="Nordberg Karlsson E."/>
        </authorList>
    </citation>
    <scope>NUCLEOTIDE SEQUENCE [LARGE SCALE GENOMIC DNA]</scope>
    <source>
        <strain evidence="1 2">E-1</strain>
    </source>
</reference>
<dbReference type="EMBL" id="JAWONS010000184">
    <property type="protein sequence ID" value="MDW2798262.1"/>
    <property type="molecule type" value="Genomic_DNA"/>
</dbReference>
<evidence type="ECO:0000313" key="2">
    <source>
        <dbReference type="Proteomes" id="UP001276854"/>
    </source>
</evidence>